<dbReference type="EMBL" id="MT142672">
    <property type="protein sequence ID" value="QJA86967.1"/>
    <property type="molecule type" value="Genomic_DNA"/>
</dbReference>
<evidence type="ECO:0000313" key="1">
    <source>
        <dbReference type="EMBL" id="QJA86967.1"/>
    </source>
</evidence>
<protein>
    <submittedName>
        <fullName evidence="1">Uncharacterized protein</fullName>
    </submittedName>
</protein>
<proteinExistence type="predicted"/>
<accession>A0A6M3KXQ5</accession>
<sequence length="138" mass="16308">MYDKEKHGEIIRHEIQLLDEYDVTEKGFCVNDRMRRIQDIHRDVIDEFKKRGAWGEYGHTTLDYFSVVDRIGGLIYWPEKAKWTAIFHVTGGSEGFYIHVEAITSDGDRHLIFLGKSLSFQRNDIIEVQRMLEEIFQV</sequence>
<organism evidence="1">
    <name type="scientific">viral metagenome</name>
    <dbReference type="NCBI Taxonomy" id="1070528"/>
    <lineage>
        <taxon>unclassified sequences</taxon>
        <taxon>metagenomes</taxon>
        <taxon>organismal metagenomes</taxon>
    </lineage>
</organism>
<reference evidence="1" key="1">
    <citation type="submission" date="2020-03" db="EMBL/GenBank/DDBJ databases">
        <title>The deep terrestrial virosphere.</title>
        <authorList>
            <person name="Holmfeldt K."/>
            <person name="Nilsson E."/>
            <person name="Simone D."/>
            <person name="Lopez-Fernandez M."/>
            <person name="Wu X."/>
            <person name="de Brujin I."/>
            <person name="Lundin D."/>
            <person name="Andersson A."/>
            <person name="Bertilsson S."/>
            <person name="Dopson M."/>
        </authorList>
    </citation>
    <scope>NUCLEOTIDE SEQUENCE</scope>
    <source>
        <strain evidence="1">MM415B03083</strain>
    </source>
</reference>
<dbReference type="AlphaFoldDB" id="A0A6M3KXQ5"/>
<gene>
    <name evidence="1" type="ORF">MM415B03083_0008</name>
</gene>
<name>A0A6M3KXQ5_9ZZZZ</name>